<name>A0A3B1CA70_9ZZZZ</name>
<dbReference type="NCBIfam" id="TIGR03302">
    <property type="entry name" value="OM_YfiO"/>
    <property type="match status" value="1"/>
</dbReference>
<proteinExistence type="predicted"/>
<organism evidence="5">
    <name type="scientific">hydrothermal vent metagenome</name>
    <dbReference type="NCBI Taxonomy" id="652676"/>
    <lineage>
        <taxon>unclassified sequences</taxon>
        <taxon>metagenomes</taxon>
        <taxon>ecological metagenomes</taxon>
    </lineage>
</organism>
<evidence type="ECO:0000256" key="3">
    <source>
        <dbReference type="ARBA" id="ARBA00023237"/>
    </source>
</evidence>
<keyword evidence="2" id="KW-0472">Membrane</keyword>
<dbReference type="PROSITE" id="PS51257">
    <property type="entry name" value="PROKAR_LIPOPROTEIN"/>
    <property type="match status" value="1"/>
</dbReference>
<evidence type="ECO:0000256" key="2">
    <source>
        <dbReference type="ARBA" id="ARBA00023136"/>
    </source>
</evidence>
<dbReference type="Gene3D" id="1.25.40.10">
    <property type="entry name" value="Tetratricopeptide repeat domain"/>
    <property type="match status" value="1"/>
</dbReference>
<accession>A0A3B1CA70</accession>
<evidence type="ECO:0000313" key="5">
    <source>
        <dbReference type="EMBL" id="VAX27109.1"/>
    </source>
</evidence>
<reference evidence="5" key="1">
    <citation type="submission" date="2018-06" db="EMBL/GenBank/DDBJ databases">
        <authorList>
            <person name="Zhirakovskaya E."/>
        </authorList>
    </citation>
    <scope>NUCLEOTIDE SEQUENCE</scope>
</reference>
<evidence type="ECO:0000259" key="4">
    <source>
        <dbReference type="Pfam" id="PF13525"/>
    </source>
</evidence>
<protein>
    <recommendedName>
        <fullName evidence="4">Outer membrane lipoprotein BamD-like domain-containing protein</fullName>
    </recommendedName>
</protein>
<dbReference type="SUPFAM" id="SSF48452">
    <property type="entry name" value="TPR-like"/>
    <property type="match status" value="1"/>
</dbReference>
<dbReference type="Pfam" id="PF13525">
    <property type="entry name" value="YfiO"/>
    <property type="match status" value="1"/>
</dbReference>
<dbReference type="InterPro" id="IPR017689">
    <property type="entry name" value="BamD"/>
</dbReference>
<dbReference type="InterPro" id="IPR011990">
    <property type="entry name" value="TPR-like_helical_dom_sf"/>
</dbReference>
<gene>
    <name evidence="5" type="ORF">MNBD_IGNAVI01-2263</name>
</gene>
<dbReference type="EMBL" id="UOGD01000368">
    <property type="protein sequence ID" value="VAX27109.1"/>
    <property type="molecule type" value="Genomic_DNA"/>
</dbReference>
<keyword evidence="3" id="KW-0998">Cell outer membrane</keyword>
<dbReference type="AlphaFoldDB" id="A0A3B1CA70"/>
<feature type="domain" description="Outer membrane lipoprotein BamD-like" evidence="4">
    <location>
        <begin position="35"/>
        <end position="206"/>
    </location>
</feature>
<dbReference type="InterPro" id="IPR039565">
    <property type="entry name" value="BamD-like"/>
</dbReference>
<evidence type="ECO:0000256" key="1">
    <source>
        <dbReference type="ARBA" id="ARBA00022729"/>
    </source>
</evidence>
<sequence length="247" mass="29227">MKQIIAVLLILIMLIGCSGSKDISMMSPEEGLAYAMELYNDEDYQYSQKEFQSLVLQYPGSTITDDAQYYLGMSYYQDEQYLLAAYEFSKLIRDIRGSEFVSMAQFMLAESYYQLSPPYPLDQTYTTKAISEFQSFIEFFPIDPKVEEAERKIFELNLKLAEKKFNSARIYEKMEYYNAAMNYYTRVYETYHDTEFAPKALYRKIHILLDKERFSEAFDTINIYLNKYPDAEDADEIREIHDEMAFK</sequence>
<keyword evidence="1" id="KW-0732">Signal</keyword>